<dbReference type="NCBIfam" id="TIGR02095">
    <property type="entry name" value="glgA"/>
    <property type="match status" value="1"/>
</dbReference>
<dbReference type="FunFam" id="3.40.50.2000:FF:000090">
    <property type="entry name" value="Starch synthase, chloroplastic/amyloplastic"/>
    <property type="match status" value="1"/>
</dbReference>
<dbReference type="PANTHER" id="PTHR45825:SF3">
    <property type="entry name" value="GRANULE-BOUND STARCH SYNTHASE 1, CHLOROPLASTIC_AMYLOPLASTIC"/>
    <property type="match status" value="1"/>
</dbReference>
<dbReference type="Gene3D" id="3.40.50.2000">
    <property type="entry name" value="Glycogen Phosphorylase B"/>
    <property type="match status" value="2"/>
</dbReference>
<dbReference type="UniPathway" id="UPA00152"/>
<dbReference type="Pfam" id="PF13692">
    <property type="entry name" value="Glyco_trans_1_4"/>
    <property type="match status" value="1"/>
</dbReference>
<dbReference type="EMBL" id="FNXT01001047">
    <property type="protein sequence ID" value="SZX71378.1"/>
    <property type="molecule type" value="Genomic_DNA"/>
</dbReference>
<comment type="pathway">
    <text evidence="1">Glycan biosynthesis; starch biosynthesis.</text>
</comment>
<accession>A0A383W111</accession>
<dbReference type="Proteomes" id="UP000256970">
    <property type="component" value="Unassembled WGS sequence"/>
</dbReference>
<proteinExistence type="inferred from homology"/>
<dbReference type="InterPro" id="IPR011835">
    <property type="entry name" value="GS/SS"/>
</dbReference>
<name>A0A383W111_TETOB</name>
<evidence type="ECO:0000256" key="3">
    <source>
        <dbReference type="ARBA" id="ARBA00022676"/>
    </source>
</evidence>
<dbReference type="InterPro" id="IPR013534">
    <property type="entry name" value="Starch_synth_cat_dom"/>
</dbReference>
<dbReference type="Pfam" id="PF08323">
    <property type="entry name" value="Glyco_transf_5"/>
    <property type="match status" value="1"/>
</dbReference>
<comment type="similarity">
    <text evidence="2">Belongs to the glycosyltransferase 1 family. Bacterial/plant glycogen synthase subfamily.</text>
</comment>
<evidence type="ECO:0000256" key="5">
    <source>
        <dbReference type="ARBA" id="ARBA00022922"/>
    </source>
</evidence>
<evidence type="ECO:0000313" key="8">
    <source>
        <dbReference type="Proteomes" id="UP000256970"/>
    </source>
</evidence>
<evidence type="ECO:0000256" key="2">
    <source>
        <dbReference type="ARBA" id="ARBA00010281"/>
    </source>
</evidence>
<keyword evidence="8" id="KW-1185">Reference proteome</keyword>
<dbReference type="SUPFAM" id="SSF53756">
    <property type="entry name" value="UDP-Glycosyltransferase/glycogen phosphorylase"/>
    <property type="match status" value="1"/>
</dbReference>
<protein>
    <recommendedName>
        <fullName evidence="6">Starch synthase catalytic domain-containing protein</fullName>
    </recommendedName>
</protein>
<dbReference type="GO" id="GO:0019252">
    <property type="term" value="P:starch biosynthetic process"/>
    <property type="evidence" value="ECO:0007669"/>
    <property type="project" value="UniProtKB-UniPathway"/>
</dbReference>
<dbReference type="HAMAP" id="MF_00484">
    <property type="entry name" value="Glycogen_synth"/>
    <property type="match status" value="1"/>
</dbReference>
<evidence type="ECO:0000313" key="7">
    <source>
        <dbReference type="EMBL" id="SZX71378.1"/>
    </source>
</evidence>
<evidence type="ECO:0000256" key="4">
    <source>
        <dbReference type="ARBA" id="ARBA00022679"/>
    </source>
</evidence>
<dbReference type="CDD" id="cd03791">
    <property type="entry name" value="GT5_Glycogen_synthase_DULL1-like"/>
    <property type="match status" value="1"/>
</dbReference>
<feature type="domain" description="Starch synthase catalytic" evidence="6">
    <location>
        <begin position="82"/>
        <end position="348"/>
    </location>
</feature>
<dbReference type="PANTHER" id="PTHR45825">
    <property type="entry name" value="GRANULE-BOUND STARCH SYNTHASE 1, CHLOROPLASTIC/AMYLOPLASTIC"/>
    <property type="match status" value="1"/>
</dbReference>
<dbReference type="GO" id="GO:0004373">
    <property type="term" value="F:alpha-1,4-glucan glucosyltransferase (UDP-glucose donor) activity"/>
    <property type="evidence" value="ECO:0007669"/>
    <property type="project" value="InterPro"/>
</dbReference>
<evidence type="ECO:0000256" key="1">
    <source>
        <dbReference type="ARBA" id="ARBA00004727"/>
    </source>
</evidence>
<sequence>MLAAQQKAAQKAAMASAMQAAPRVATGRSVVASRTMSMGGARPMNAPAVAQRAAVRRATRVLVSAIANGATAPVEKTSNPMNIVFVSAEVAPWSKTGGLGDVVGGLPIELAKRGHKVITIAPRYDQYSDCWDTSVVVNVDGESVRFFHAIKSGVHRVFIDHPWFLAKVWGKTGSKLYGNRSGSDYIDNHKRFTMFCKAAIESVRALPFGPGEDCVFVANDWHSALIPLIIKDVYQPRGQFKNAKVAYCIHNIAFQGRFWPESFKDMQLPQSTMSKLGFIDGYSKVFDEKNPLDDDEKPSDSWSGPFNKLNWMKAGILAADKVLTVSPNYASEIGSGPDKGVELDSIIRMAGGAEGIVNGMDVTEWNPKTDKYVPVKYDRNSVFEGKAAAKAALQAEAGLPVDPTAPLFGYIGRLEEQKGVDILLSALPKISNAQVIILGTGKAKYEQLVKSMATKNPNFKGVVKFSAPMAHQITAGADFILVPSRFEPCGLIQLHAMQYGTVPVVASTGGLVDTVKEGVTGFHMGAFDPDRLNPADADAVAATVSRAAQVFQTPKFREMVKNCISQDLSWAAPAKKWEAILEEVSRGCTAAPAKKASVPTPVQKQIPVRA</sequence>
<dbReference type="AlphaFoldDB" id="A0A383W111"/>
<dbReference type="STRING" id="3088.A0A383W111"/>
<keyword evidence="4" id="KW-0808">Transferase</keyword>
<gene>
    <name evidence="7" type="ORF">BQ4739_LOCUS11531</name>
</gene>
<reference evidence="7 8" key="1">
    <citation type="submission" date="2016-10" db="EMBL/GenBank/DDBJ databases">
        <authorList>
            <person name="Cai Z."/>
        </authorList>
    </citation>
    <scope>NUCLEOTIDE SEQUENCE [LARGE SCALE GENOMIC DNA]</scope>
</reference>
<keyword evidence="5" id="KW-0750">Starch biosynthesis</keyword>
<keyword evidence="3" id="KW-0328">Glycosyltransferase</keyword>
<evidence type="ECO:0000259" key="6">
    <source>
        <dbReference type="Pfam" id="PF08323"/>
    </source>
</evidence>
<organism evidence="7 8">
    <name type="scientific">Tetradesmus obliquus</name>
    <name type="common">Green alga</name>
    <name type="synonym">Acutodesmus obliquus</name>
    <dbReference type="NCBI Taxonomy" id="3088"/>
    <lineage>
        <taxon>Eukaryota</taxon>
        <taxon>Viridiplantae</taxon>
        <taxon>Chlorophyta</taxon>
        <taxon>core chlorophytes</taxon>
        <taxon>Chlorophyceae</taxon>
        <taxon>CS clade</taxon>
        <taxon>Sphaeropleales</taxon>
        <taxon>Scenedesmaceae</taxon>
        <taxon>Tetradesmus</taxon>
    </lineage>
</organism>